<organism evidence="13">
    <name type="scientific">Arion vulgaris</name>
    <dbReference type="NCBI Taxonomy" id="1028688"/>
    <lineage>
        <taxon>Eukaryota</taxon>
        <taxon>Metazoa</taxon>
        <taxon>Spiralia</taxon>
        <taxon>Lophotrochozoa</taxon>
        <taxon>Mollusca</taxon>
        <taxon>Gastropoda</taxon>
        <taxon>Heterobranchia</taxon>
        <taxon>Euthyneura</taxon>
        <taxon>Panpulmonata</taxon>
        <taxon>Eupulmonata</taxon>
        <taxon>Stylommatophora</taxon>
        <taxon>Helicina</taxon>
        <taxon>Arionoidea</taxon>
        <taxon>Arionidae</taxon>
        <taxon>Arion</taxon>
    </lineage>
</organism>
<dbReference type="EMBL" id="HACG01028409">
    <property type="protein sequence ID" value="CEK75274.1"/>
    <property type="molecule type" value="Transcribed_RNA"/>
</dbReference>
<evidence type="ECO:0000256" key="7">
    <source>
        <dbReference type="ARBA" id="ARBA00023163"/>
    </source>
</evidence>
<dbReference type="GO" id="GO:0005654">
    <property type="term" value="C:nucleoplasm"/>
    <property type="evidence" value="ECO:0007669"/>
    <property type="project" value="UniProtKB-ARBA"/>
</dbReference>
<reference evidence="13" key="1">
    <citation type="submission" date="2014-12" db="EMBL/GenBank/DDBJ databases">
        <title>Insight into the proteome of Arion vulgaris.</title>
        <authorList>
            <person name="Aradska J."/>
            <person name="Bulat T."/>
            <person name="Smidak R."/>
            <person name="Sarate P."/>
            <person name="Gangsoo J."/>
            <person name="Sialana F."/>
            <person name="Bilban M."/>
            <person name="Lubec G."/>
        </authorList>
    </citation>
    <scope>NUCLEOTIDE SEQUENCE</scope>
    <source>
        <tissue evidence="13">Skin</tissue>
    </source>
</reference>
<dbReference type="Pfam" id="PF08914">
    <property type="entry name" value="Myb_Rap1"/>
    <property type="match status" value="1"/>
</dbReference>
<dbReference type="AlphaFoldDB" id="A0A0B7A2V7"/>
<keyword evidence="7 10" id="KW-0804">Transcription</keyword>
<dbReference type="GO" id="GO:0010833">
    <property type="term" value="P:telomere maintenance via telomere lengthening"/>
    <property type="evidence" value="ECO:0007669"/>
    <property type="project" value="UniProtKB-UniRule"/>
</dbReference>
<evidence type="ECO:0000256" key="4">
    <source>
        <dbReference type="ARBA" id="ARBA00022895"/>
    </source>
</evidence>
<dbReference type="GO" id="GO:0031848">
    <property type="term" value="P:protection from non-homologous end joining at telomere"/>
    <property type="evidence" value="ECO:0007669"/>
    <property type="project" value="TreeGrafter"/>
</dbReference>
<dbReference type="CDD" id="cd11655">
    <property type="entry name" value="rap1_myb-like"/>
    <property type="match status" value="1"/>
</dbReference>
<evidence type="ECO:0000256" key="8">
    <source>
        <dbReference type="ARBA" id="ARBA00023242"/>
    </source>
</evidence>
<keyword evidence="5 10" id="KW-0805">Transcription regulation</keyword>
<comment type="function">
    <text evidence="10">Acts both as a regulator of telomere function and as a transcription regulator. Involved in the regulation of telomere length and protection as a component of the shelterin complex (telosome). Does not bind DNA directly: recruited to telomeric double-stranded 5'-TTAGGG-3' repeats via its interaction with terf2. Independently of its function in telomeres, also acts as a transcription regulator: recruited to extratelomeric 5'-TTAGGG-3' sites via its association with terf2 or other factors, and regulates gene expression.</text>
</comment>
<feature type="non-terminal residue" evidence="13">
    <location>
        <position position="413"/>
    </location>
</feature>
<evidence type="ECO:0000256" key="3">
    <source>
        <dbReference type="ARBA" id="ARBA00022454"/>
    </source>
</evidence>
<dbReference type="GO" id="GO:0070187">
    <property type="term" value="C:shelterin complex"/>
    <property type="evidence" value="ECO:0007669"/>
    <property type="project" value="TreeGrafter"/>
</dbReference>
<evidence type="ECO:0000256" key="10">
    <source>
        <dbReference type="RuleBase" id="RU367107"/>
    </source>
</evidence>
<evidence type="ECO:0000313" key="13">
    <source>
        <dbReference type="EMBL" id="CEK75274.1"/>
    </source>
</evidence>
<dbReference type="SUPFAM" id="SSF46689">
    <property type="entry name" value="Homeodomain-like"/>
    <property type="match status" value="1"/>
</dbReference>
<comment type="subunit">
    <text evidence="10">Homodimer.</text>
</comment>
<feature type="domain" description="TERF2-interacting telomeric protein 1 Myb" evidence="12">
    <location>
        <begin position="140"/>
        <end position="192"/>
    </location>
</feature>
<dbReference type="PANTHER" id="PTHR16466:SF6">
    <property type="entry name" value="TELOMERIC REPEAT-BINDING FACTOR 2-INTERACTING PROTEIN 1"/>
    <property type="match status" value="1"/>
</dbReference>
<evidence type="ECO:0000259" key="12">
    <source>
        <dbReference type="Pfam" id="PF08914"/>
    </source>
</evidence>
<feature type="compositionally biased region" description="Polar residues" evidence="11">
    <location>
        <begin position="264"/>
        <end position="284"/>
    </location>
</feature>
<name>A0A0B7A2V7_9EUPU</name>
<sequence>AGHIRTASEIQFSRTLFMEEDGRPISFYCEFLSDNLQTIFEKGGAYLVKEPAEADILLCEKRTDNKISDGYLPLDFIVDCVKKNSFLNVDKYRADNLGLKASTSRSEISSDTSDEENMVKISGTSRISVKSAGLLGRKKYTDAEDINIIKYLINHNRWSEAGGNTVWKQMALVKITEHSFQSMKARFHKKIVPDIDTYNISDEWKAKLRGNCTTDNPNKVSGQKGDIDSFNDFDDWKNKDKRLGEANTRIPANKIKSDQCRSPLTQKCLTSRDQPSTSSESGPKNCSLRDQHSPAKINSIAEEGLSDSLVSKYFTEELCESIESTNVQNKQLENCETANGDLDVIGGSEAHPVFPPDTVTQTQNLDYVYDDIDRLILSEANKNKSLDTADERNNLSQKSDPVILTRKRVNNMN</sequence>
<keyword evidence="6 10" id="KW-0010">Activator</keyword>
<proteinExistence type="inferred from homology"/>
<feature type="non-terminal residue" evidence="13">
    <location>
        <position position="1"/>
    </location>
</feature>
<dbReference type="InterPro" id="IPR015010">
    <property type="entry name" value="TERF2IP_Myb"/>
</dbReference>
<gene>
    <name evidence="13" type="primary">ORF94740</name>
</gene>
<dbReference type="PANTHER" id="PTHR16466">
    <property type="entry name" value="TELOMERE REPEAT-BINDING FACTOR 2-INTERACTING PROTEIN 1"/>
    <property type="match status" value="1"/>
</dbReference>
<evidence type="ECO:0000256" key="1">
    <source>
        <dbReference type="ARBA" id="ARBA00010467"/>
    </source>
</evidence>
<protein>
    <recommendedName>
        <fullName evidence="2 10">Telomeric repeat-binding factor 2-interacting protein 1</fullName>
        <shortName evidence="10">TERF2-interacting telomeric protein 1</shortName>
    </recommendedName>
    <alternativeName>
        <fullName evidence="9 10">Repressor/activator protein 1 homolog</fullName>
    </alternativeName>
</protein>
<evidence type="ECO:0000256" key="5">
    <source>
        <dbReference type="ARBA" id="ARBA00023015"/>
    </source>
</evidence>
<keyword evidence="8 10" id="KW-0539">Nucleus</keyword>
<comment type="subcellular location">
    <subcellularLocation>
        <location evidence="10">Nucleus</location>
    </subcellularLocation>
    <subcellularLocation>
        <location evidence="10">Chromosome</location>
        <location evidence="10">Telomere</location>
    </subcellularLocation>
</comment>
<accession>A0A0B7A2V7</accession>
<dbReference type="GO" id="GO:0042162">
    <property type="term" value="F:telomeric DNA binding"/>
    <property type="evidence" value="ECO:0007669"/>
    <property type="project" value="TreeGrafter"/>
</dbReference>
<evidence type="ECO:0000256" key="9">
    <source>
        <dbReference type="ARBA" id="ARBA00032471"/>
    </source>
</evidence>
<evidence type="ECO:0000256" key="11">
    <source>
        <dbReference type="SAM" id="MobiDB-lite"/>
    </source>
</evidence>
<feature type="region of interest" description="Disordered" evidence="11">
    <location>
        <begin position="264"/>
        <end position="291"/>
    </location>
</feature>
<evidence type="ECO:0000256" key="6">
    <source>
        <dbReference type="ARBA" id="ARBA00023159"/>
    </source>
</evidence>
<keyword evidence="3 10" id="KW-0158">Chromosome</keyword>
<dbReference type="GO" id="GO:0006355">
    <property type="term" value="P:regulation of DNA-templated transcription"/>
    <property type="evidence" value="ECO:0007669"/>
    <property type="project" value="UniProtKB-UniRule"/>
</dbReference>
<dbReference type="InterPro" id="IPR039595">
    <property type="entry name" value="TE2IP/Rap1"/>
</dbReference>
<dbReference type="InterPro" id="IPR009057">
    <property type="entry name" value="Homeodomain-like_sf"/>
</dbReference>
<dbReference type="FunFam" id="1.10.10.60:FF:000246">
    <property type="entry name" value="Telomeric repeat-binding factor 2-interacting protein 1"/>
    <property type="match status" value="1"/>
</dbReference>
<keyword evidence="4 10" id="KW-0779">Telomere</keyword>
<evidence type="ECO:0000256" key="2">
    <source>
        <dbReference type="ARBA" id="ARBA00017805"/>
    </source>
</evidence>
<dbReference type="Gene3D" id="1.10.10.60">
    <property type="entry name" value="Homeodomain-like"/>
    <property type="match status" value="1"/>
</dbReference>
<comment type="similarity">
    <text evidence="1 10">Belongs to the RAP1 family.</text>
</comment>